<sequence length="150" mass="16448">MDEFVAPYNQRRNVLTTISQSGGANAPLRDDTAGSIRSRIQAAVGTCVRGRRRTGLTRAFHLVYKANRTFVTGPRPQLCSCNLVPEPVVRTTVENRDDAESRRSRESVPGVPFHSSLPDFRGNSSSEEKPSSDTEPHLVPVVDSLLSADK</sequence>
<protein>
    <submittedName>
        <fullName evidence="2">Uncharacterized protein</fullName>
    </submittedName>
</protein>
<evidence type="ECO:0000313" key="3">
    <source>
        <dbReference type="Proteomes" id="UP000693946"/>
    </source>
</evidence>
<name>A0AAV6R6I1_SOLSE</name>
<dbReference type="AlphaFoldDB" id="A0AAV6R6I1"/>
<evidence type="ECO:0000256" key="1">
    <source>
        <dbReference type="SAM" id="MobiDB-lite"/>
    </source>
</evidence>
<dbReference type="EMBL" id="JAGKHQ010000013">
    <property type="protein sequence ID" value="KAG7501056.1"/>
    <property type="molecule type" value="Genomic_DNA"/>
</dbReference>
<organism evidence="2 3">
    <name type="scientific">Solea senegalensis</name>
    <name type="common">Senegalese sole</name>
    <dbReference type="NCBI Taxonomy" id="28829"/>
    <lineage>
        <taxon>Eukaryota</taxon>
        <taxon>Metazoa</taxon>
        <taxon>Chordata</taxon>
        <taxon>Craniata</taxon>
        <taxon>Vertebrata</taxon>
        <taxon>Euteleostomi</taxon>
        <taxon>Actinopterygii</taxon>
        <taxon>Neopterygii</taxon>
        <taxon>Teleostei</taxon>
        <taxon>Neoteleostei</taxon>
        <taxon>Acanthomorphata</taxon>
        <taxon>Carangaria</taxon>
        <taxon>Pleuronectiformes</taxon>
        <taxon>Pleuronectoidei</taxon>
        <taxon>Soleidae</taxon>
        <taxon>Solea</taxon>
    </lineage>
</organism>
<comment type="caution">
    <text evidence="2">The sequence shown here is derived from an EMBL/GenBank/DDBJ whole genome shotgun (WGS) entry which is preliminary data.</text>
</comment>
<feature type="compositionally biased region" description="Basic and acidic residues" evidence="1">
    <location>
        <begin position="126"/>
        <end position="136"/>
    </location>
</feature>
<proteinExistence type="predicted"/>
<accession>A0AAV6R6I1</accession>
<evidence type="ECO:0000313" key="2">
    <source>
        <dbReference type="EMBL" id="KAG7501056.1"/>
    </source>
</evidence>
<dbReference type="Proteomes" id="UP000693946">
    <property type="component" value="Linkage Group LG20"/>
</dbReference>
<keyword evidence="3" id="KW-1185">Reference proteome</keyword>
<feature type="compositionally biased region" description="Basic and acidic residues" evidence="1">
    <location>
        <begin position="93"/>
        <end position="106"/>
    </location>
</feature>
<gene>
    <name evidence="2" type="ORF">JOB18_038779</name>
</gene>
<feature type="region of interest" description="Disordered" evidence="1">
    <location>
        <begin position="92"/>
        <end position="150"/>
    </location>
</feature>
<reference evidence="2 3" key="1">
    <citation type="journal article" date="2021" name="Sci. Rep.">
        <title>Chromosome anchoring in Senegalese sole (Solea senegalensis) reveals sex-associated markers and genome rearrangements in flatfish.</title>
        <authorList>
            <person name="Guerrero-Cozar I."/>
            <person name="Gomez-Garrido J."/>
            <person name="Berbel C."/>
            <person name="Martinez-Blanch J.F."/>
            <person name="Alioto T."/>
            <person name="Claros M.G."/>
            <person name="Gagnaire P.A."/>
            <person name="Manchado M."/>
        </authorList>
    </citation>
    <scope>NUCLEOTIDE SEQUENCE [LARGE SCALE GENOMIC DNA]</scope>
    <source>
        <strain evidence="2">Sse05_10M</strain>
    </source>
</reference>